<comment type="caution">
    <text evidence="4">The sequence shown here is derived from an EMBL/GenBank/DDBJ whole genome shotgun (WGS) entry which is preliminary data.</text>
</comment>
<dbReference type="SMART" id="SM01007">
    <property type="entry name" value="Aldolase_II"/>
    <property type="match status" value="1"/>
</dbReference>
<accession>A0ABU1DKA9</accession>
<dbReference type="InterPro" id="IPR002347">
    <property type="entry name" value="SDR_fam"/>
</dbReference>
<dbReference type="Proteomes" id="UP001181622">
    <property type="component" value="Unassembled WGS sequence"/>
</dbReference>
<evidence type="ECO:0000256" key="2">
    <source>
        <dbReference type="ARBA" id="ARBA00023002"/>
    </source>
</evidence>
<dbReference type="PRINTS" id="PR00081">
    <property type="entry name" value="GDHRDH"/>
</dbReference>
<keyword evidence="5" id="KW-1185">Reference proteome</keyword>
<name>A0ABU1DKA9_9HYPH</name>
<dbReference type="Pfam" id="PF13561">
    <property type="entry name" value="adh_short_C2"/>
    <property type="match status" value="1"/>
</dbReference>
<proteinExistence type="inferred from homology"/>
<dbReference type="SUPFAM" id="SSF51735">
    <property type="entry name" value="NAD(P)-binding Rossmann-fold domains"/>
    <property type="match status" value="1"/>
</dbReference>
<dbReference type="InterPro" id="IPR020904">
    <property type="entry name" value="Sc_DH/Rdtase_CS"/>
</dbReference>
<dbReference type="PANTHER" id="PTHR43669:SF3">
    <property type="entry name" value="ALCOHOL DEHYDROGENASE, PUTATIVE (AFU_ORTHOLOGUE AFUA_3G03445)-RELATED"/>
    <property type="match status" value="1"/>
</dbReference>
<evidence type="ECO:0000313" key="4">
    <source>
        <dbReference type="EMBL" id="MDR4308567.1"/>
    </source>
</evidence>
<dbReference type="Gene3D" id="3.40.50.720">
    <property type="entry name" value="NAD(P)-binding Rossmann-like Domain"/>
    <property type="match status" value="1"/>
</dbReference>
<dbReference type="SUPFAM" id="SSF53639">
    <property type="entry name" value="AraD/HMP-PK domain-like"/>
    <property type="match status" value="1"/>
</dbReference>
<dbReference type="PANTHER" id="PTHR43669">
    <property type="entry name" value="5-KETO-D-GLUCONATE 5-REDUCTASE"/>
    <property type="match status" value="1"/>
</dbReference>
<protein>
    <submittedName>
        <fullName evidence="4">Bifunctional aldolase/short-chain dehydrogenase</fullName>
    </submittedName>
</protein>
<evidence type="ECO:0000256" key="1">
    <source>
        <dbReference type="ARBA" id="ARBA00006484"/>
    </source>
</evidence>
<dbReference type="Gene3D" id="3.40.225.10">
    <property type="entry name" value="Class II aldolase/adducin N-terminal domain"/>
    <property type="match status" value="1"/>
</dbReference>
<dbReference type="EMBL" id="JADBEO010000057">
    <property type="protein sequence ID" value="MDR4308567.1"/>
    <property type="molecule type" value="Genomic_DNA"/>
</dbReference>
<dbReference type="PROSITE" id="PS00061">
    <property type="entry name" value="ADH_SHORT"/>
    <property type="match status" value="1"/>
</dbReference>
<dbReference type="NCBIfam" id="NF006192">
    <property type="entry name" value="PRK08324.1-6"/>
    <property type="match status" value="1"/>
</dbReference>
<dbReference type="Pfam" id="PF00596">
    <property type="entry name" value="Aldolase_II"/>
    <property type="match status" value="1"/>
</dbReference>
<sequence>MPQPWSESDAEAFVEIYAAHGVPDDLALRTYSARLLGRVPALVMHGGGNTSVKTTVRDVFDAEVPVLCVKGSGWDLATIEPEGHPAVRLEPLRALRSLRALSDEAMVNAQRQNLMDTTAPNPSVETLLHAFLPHKFVDHTHSIAVCAVADQPNAEALAREIWGGRVGVVPYIMPGFSLAKAAAEAFEQDPSVEGLILLKHGVFSFGDTARESYERMLSLVEAAARHLGKASPTYAALALPGPVAPARAIAGDALAAVRGSLARAAEASGAATRWILDRRSNGEIDRLLADPMLDELARRGVSTPDHVLRTKGWPLVLPPAPTVGALDGWIEEADRRLAAFVDGYRAYFARNDARSAHPKTMLDPLPRLVAIPGLGLVGVGKSSGDAAVAADIGEAWAATVLRAEAVGRFEPIDEADLFDIEYWSLEQAKLGKAADKPLARHVVVVTGGAGVIGLATARAFAAEGAEIALLDLDGVRTRAAAAAVSARALGLACDVTDPASVSAAFARVCETFGGVDVVVSNAGAALTGAMADLSDERLRASFELNFFAHQSVAREAVRLMRLQGQGGALLFNVSKQAVNPGPDFGAYGTSKAALLALVRQYALEHGRDGIRVNAVNADRIRSGLLTGEMIATRSAARGVSEADYMSGNLLGLEVRAEDVAQAFVASARLMRTTGNVLTVDGGAVPAMMR</sequence>
<comment type="similarity">
    <text evidence="1">Belongs to the short-chain dehydrogenases/reductases (SDR) family.</text>
</comment>
<evidence type="ECO:0000259" key="3">
    <source>
        <dbReference type="SMART" id="SM01007"/>
    </source>
</evidence>
<evidence type="ECO:0000313" key="5">
    <source>
        <dbReference type="Proteomes" id="UP001181622"/>
    </source>
</evidence>
<dbReference type="InterPro" id="IPR036291">
    <property type="entry name" value="NAD(P)-bd_dom_sf"/>
</dbReference>
<dbReference type="InterPro" id="IPR001303">
    <property type="entry name" value="Aldolase_II/adducin_N"/>
</dbReference>
<gene>
    <name evidence="4" type="ORF">IHQ68_18255</name>
</gene>
<reference evidence="4" key="1">
    <citation type="submission" date="2020-10" db="EMBL/GenBank/DDBJ databases">
        <authorList>
            <person name="Abbas A."/>
            <person name="Razzaq R."/>
            <person name="Waqas M."/>
            <person name="Abbas N."/>
            <person name="Nielsen T.K."/>
            <person name="Hansen L.H."/>
            <person name="Hussain S."/>
            <person name="Shahid M."/>
        </authorList>
    </citation>
    <scope>NUCLEOTIDE SEQUENCE</scope>
    <source>
        <strain evidence="4">S14</strain>
    </source>
</reference>
<feature type="domain" description="Class II aldolase/adducin N-terminal" evidence="3">
    <location>
        <begin position="28"/>
        <end position="227"/>
    </location>
</feature>
<dbReference type="InterPro" id="IPR036409">
    <property type="entry name" value="Aldolase_II/adducin_N_sf"/>
</dbReference>
<keyword evidence="2" id="KW-0560">Oxidoreductase</keyword>
<dbReference type="RefSeq" id="WP_309394421.1">
    <property type="nucleotide sequence ID" value="NZ_JADBEO010000057.1"/>
</dbReference>
<organism evidence="4 5">
    <name type="scientific">Chelatococcus sambhunathii</name>
    <dbReference type="NCBI Taxonomy" id="363953"/>
    <lineage>
        <taxon>Bacteria</taxon>
        <taxon>Pseudomonadati</taxon>
        <taxon>Pseudomonadota</taxon>
        <taxon>Alphaproteobacteria</taxon>
        <taxon>Hyphomicrobiales</taxon>
        <taxon>Chelatococcaceae</taxon>
        <taxon>Chelatococcus</taxon>
    </lineage>
</organism>